<evidence type="ECO:0000256" key="1">
    <source>
        <dbReference type="ARBA" id="ARBA00011073"/>
    </source>
</evidence>
<keyword evidence="2" id="KW-0645">Protease</keyword>
<evidence type="ECO:0000256" key="3">
    <source>
        <dbReference type="ARBA" id="ARBA00022825"/>
    </source>
</evidence>
<organism evidence="6 7">
    <name type="scientific">Zingiber officinale</name>
    <name type="common">Ginger</name>
    <name type="synonym">Amomum zingiber</name>
    <dbReference type="NCBI Taxonomy" id="94328"/>
    <lineage>
        <taxon>Eukaryota</taxon>
        <taxon>Viridiplantae</taxon>
        <taxon>Streptophyta</taxon>
        <taxon>Embryophyta</taxon>
        <taxon>Tracheophyta</taxon>
        <taxon>Spermatophyta</taxon>
        <taxon>Magnoliopsida</taxon>
        <taxon>Liliopsida</taxon>
        <taxon>Zingiberales</taxon>
        <taxon>Zingiberaceae</taxon>
        <taxon>Zingiber</taxon>
    </lineage>
</organism>
<sequence>MMDRRKFGILSKLDACSFVTNVYDDGNLISIVIDCSPHSTHVAGIATAYHPEEPLQNGVAPGAQLISCKIGDTRLGSMETRTGLTRALIAKVEHNSRALASIHYIPFFLGLIPLIAVIFYSELVPPVTVVAVIVGEEELADNIVAINRLELPSPNLTVDNVFFYTETCDAISRPTSNAGLHPRES</sequence>
<dbReference type="GO" id="GO:0004252">
    <property type="term" value="F:serine-type endopeptidase activity"/>
    <property type="evidence" value="ECO:0007669"/>
    <property type="project" value="InterPro"/>
</dbReference>
<evidence type="ECO:0000256" key="2">
    <source>
        <dbReference type="ARBA" id="ARBA00022670"/>
    </source>
</evidence>
<dbReference type="InterPro" id="IPR000209">
    <property type="entry name" value="Peptidase_S8/S53_dom"/>
</dbReference>
<dbReference type="GO" id="GO:0005829">
    <property type="term" value="C:cytosol"/>
    <property type="evidence" value="ECO:0007669"/>
    <property type="project" value="TreeGrafter"/>
</dbReference>
<protein>
    <recommendedName>
        <fullName evidence="5">Peptidase S8/S53 domain-containing protein</fullName>
    </recommendedName>
</protein>
<evidence type="ECO:0000256" key="4">
    <source>
        <dbReference type="SAM" id="Phobius"/>
    </source>
</evidence>
<dbReference type="Proteomes" id="UP000734854">
    <property type="component" value="Unassembled WGS sequence"/>
</dbReference>
<dbReference type="Pfam" id="PF00082">
    <property type="entry name" value="Peptidase_S8"/>
    <property type="match status" value="1"/>
</dbReference>
<keyword evidence="4" id="KW-0812">Transmembrane</keyword>
<dbReference type="GO" id="GO:0008240">
    <property type="term" value="F:tripeptidyl-peptidase activity"/>
    <property type="evidence" value="ECO:0007669"/>
    <property type="project" value="TreeGrafter"/>
</dbReference>
<keyword evidence="3" id="KW-0720">Serine protease</keyword>
<name>A0A8J5LMM8_ZINOF</name>
<dbReference type="SUPFAM" id="SSF52743">
    <property type="entry name" value="Subtilisin-like"/>
    <property type="match status" value="1"/>
</dbReference>
<proteinExistence type="inferred from homology"/>
<feature type="domain" description="Peptidase S8/S53" evidence="5">
    <location>
        <begin position="14"/>
        <end position="88"/>
    </location>
</feature>
<dbReference type="InterPro" id="IPR050131">
    <property type="entry name" value="Peptidase_S8_subtilisin-like"/>
</dbReference>
<accession>A0A8J5LMM8</accession>
<reference evidence="6 7" key="1">
    <citation type="submission" date="2020-08" db="EMBL/GenBank/DDBJ databases">
        <title>Plant Genome Project.</title>
        <authorList>
            <person name="Zhang R.-G."/>
        </authorList>
    </citation>
    <scope>NUCLEOTIDE SEQUENCE [LARGE SCALE GENOMIC DNA]</scope>
    <source>
        <tissue evidence="6">Rhizome</tissue>
    </source>
</reference>
<dbReference type="PANTHER" id="PTHR43806">
    <property type="entry name" value="PEPTIDASE S8"/>
    <property type="match status" value="1"/>
</dbReference>
<dbReference type="InterPro" id="IPR036852">
    <property type="entry name" value="Peptidase_S8/S53_dom_sf"/>
</dbReference>
<keyword evidence="4" id="KW-1133">Transmembrane helix</keyword>
<dbReference type="Gene3D" id="3.40.50.200">
    <property type="entry name" value="Peptidase S8/S53 domain"/>
    <property type="match status" value="1"/>
</dbReference>
<evidence type="ECO:0000313" key="6">
    <source>
        <dbReference type="EMBL" id="KAG6518794.1"/>
    </source>
</evidence>
<evidence type="ECO:0000313" key="7">
    <source>
        <dbReference type="Proteomes" id="UP000734854"/>
    </source>
</evidence>
<evidence type="ECO:0000259" key="5">
    <source>
        <dbReference type="Pfam" id="PF00082"/>
    </source>
</evidence>
<gene>
    <name evidence="6" type="ORF">ZIOFF_022275</name>
</gene>
<comment type="caution">
    <text evidence="6">The sequence shown here is derived from an EMBL/GenBank/DDBJ whole genome shotgun (WGS) entry which is preliminary data.</text>
</comment>
<keyword evidence="3" id="KW-0378">Hydrolase</keyword>
<dbReference type="PANTHER" id="PTHR43806:SF14">
    <property type="entry name" value="TRIPEPTIDYL-PEPTIDASE 2"/>
    <property type="match status" value="1"/>
</dbReference>
<keyword evidence="4" id="KW-0472">Membrane</keyword>
<feature type="transmembrane region" description="Helical" evidence="4">
    <location>
        <begin position="98"/>
        <end position="120"/>
    </location>
</feature>
<keyword evidence="7" id="KW-1185">Reference proteome</keyword>
<dbReference type="EMBL" id="JACMSC010000006">
    <property type="protein sequence ID" value="KAG6518794.1"/>
    <property type="molecule type" value="Genomic_DNA"/>
</dbReference>
<dbReference type="AlphaFoldDB" id="A0A8J5LMM8"/>
<dbReference type="GO" id="GO:0006508">
    <property type="term" value="P:proteolysis"/>
    <property type="evidence" value="ECO:0007669"/>
    <property type="project" value="UniProtKB-KW"/>
</dbReference>
<comment type="similarity">
    <text evidence="1">Belongs to the peptidase S8 family.</text>
</comment>